<organism evidence="1 2">
    <name type="scientific">Plasmodium gallinaceum</name>
    <dbReference type="NCBI Taxonomy" id="5849"/>
    <lineage>
        <taxon>Eukaryota</taxon>
        <taxon>Sar</taxon>
        <taxon>Alveolata</taxon>
        <taxon>Apicomplexa</taxon>
        <taxon>Aconoidasida</taxon>
        <taxon>Haemosporida</taxon>
        <taxon>Plasmodiidae</taxon>
        <taxon>Plasmodium</taxon>
        <taxon>Plasmodium (Haemamoeba)</taxon>
    </lineage>
</organism>
<protein>
    <submittedName>
        <fullName evidence="1">Uncharacterized protein</fullName>
    </submittedName>
</protein>
<accession>A0A1J1GL28</accession>
<keyword evidence="2" id="KW-1185">Reference proteome</keyword>
<evidence type="ECO:0000313" key="2">
    <source>
        <dbReference type="Proteomes" id="UP000220797"/>
    </source>
</evidence>
<reference evidence="1" key="1">
    <citation type="submission" date="2015-04" db="EMBL/GenBank/DDBJ databases">
        <authorList>
            <consortium name="Pathogen Informatics"/>
        </authorList>
    </citation>
    <scope>NUCLEOTIDE SEQUENCE [LARGE SCALE GENOMIC DNA]</scope>
    <source>
        <strain evidence="1">8A</strain>
    </source>
</reference>
<dbReference type="OrthoDB" id="373490at2759"/>
<sequence length="79" mass="9553">MTQYMNVSENYKVIKDVEDTDDRTYMDKSLYELYDNENVKYPFFIAPRYDYYFTSEGYTTIYNTPIIKKSKTKKLFGCC</sequence>
<dbReference type="RefSeq" id="XP_028525895.1">
    <property type="nucleotide sequence ID" value="XM_028670188.1"/>
</dbReference>
<dbReference type="EMBL" id="CVMV01000013">
    <property type="protein sequence ID" value="CRG93073.1"/>
    <property type="molecule type" value="Genomic_DNA"/>
</dbReference>
<dbReference type="AlphaFoldDB" id="A0A1J1GL28"/>
<dbReference type="Proteomes" id="UP000220797">
    <property type="component" value="Unassembled WGS sequence"/>
</dbReference>
<dbReference type="GeneID" id="39729300"/>
<gene>
    <name evidence="1" type="ORF">PGAL8A_00077500</name>
</gene>
<comment type="caution">
    <text evidence="1">The sequence shown here is derived from an EMBL/GenBank/DDBJ whole genome shotgun (WGS) entry which is preliminary data.</text>
</comment>
<dbReference type="VEuPathDB" id="PlasmoDB:PGAL8A_00077500"/>
<proteinExistence type="predicted"/>
<name>A0A1J1GL28_PLAGA</name>
<evidence type="ECO:0000313" key="1">
    <source>
        <dbReference type="EMBL" id="CRG93073.1"/>
    </source>
</evidence>